<dbReference type="AlphaFoldDB" id="K1SYM1"/>
<sequence>MITTTDFGTLCDGRTVRLYTLKNNAIELSVTDYGSTLVRLLVPDKNGKPTDVVLGYDDLAGYVADDTCFGNNVGRSANRIGGASFTLNGTEYKLAANDGENNLHSGPDSYSKRIWNVRS</sequence>
<keyword evidence="1" id="KW-0413">Isomerase</keyword>
<dbReference type="GO" id="GO:0030246">
    <property type="term" value="F:carbohydrate binding"/>
    <property type="evidence" value="ECO:0007669"/>
    <property type="project" value="InterPro"/>
</dbReference>
<dbReference type="InterPro" id="IPR008183">
    <property type="entry name" value="Aldose_1/G6P_1-epimerase"/>
</dbReference>
<dbReference type="GO" id="GO:0004034">
    <property type="term" value="F:aldose 1-epimerase activity"/>
    <property type="evidence" value="ECO:0007669"/>
    <property type="project" value="UniProtKB-EC"/>
</dbReference>
<dbReference type="Pfam" id="PF01263">
    <property type="entry name" value="Aldose_epim"/>
    <property type="match status" value="1"/>
</dbReference>
<dbReference type="GO" id="GO:0033499">
    <property type="term" value="P:galactose catabolic process via UDP-galactose, Leloir pathway"/>
    <property type="evidence" value="ECO:0007669"/>
    <property type="project" value="TreeGrafter"/>
</dbReference>
<dbReference type="Gene3D" id="2.70.98.10">
    <property type="match status" value="1"/>
</dbReference>
<organism evidence="1">
    <name type="scientific">human gut metagenome</name>
    <dbReference type="NCBI Taxonomy" id="408170"/>
    <lineage>
        <taxon>unclassified sequences</taxon>
        <taxon>metagenomes</taxon>
        <taxon>organismal metagenomes</taxon>
    </lineage>
</organism>
<proteinExistence type="predicted"/>
<protein>
    <submittedName>
        <fullName evidence="1">Aldose 1-epimerase</fullName>
        <ecNumber evidence="1">5.1.3.3</ecNumber>
    </submittedName>
</protein>
<dbReference type="EMBL" id="AJWY01007887">
    <property type="protein sequence ID" value="EKC62738.1"/>
    <property type="molecule type" value="Genomic_DNA"/>
</dbReference>
<gene>
    <name evidence="1" type="ORF">LEA_11685</name>
</gene>
<dbReference type="GO" id="GO:0006006">
    <property type="term" value="P:glucose metabolic process"/>
    <property type="evidence" value="ECO:0007669"/>
    <property type="project" value="TreeGrafter"/>
</dbReference>
<dbReference type="PANTHER" id="PTHR10091">
    <property type="entry name" value="ALDOSE-1-EPIMERASE"/>
    <property type="match status" value="1"/>
</dbReference>
<reference evidence="1" key="1">
    <citation type="journal article" date="2013" name="Environ. Microbiol.">
        <title>Microbiota from the distal guts of lean and obese adolescents exhibit partial functional redundancy besides clear differences in community structure.</title>
        <authorList>
            <person name="Ferrer M."/>
            <person name="Ruiz A."/>
            <person name="Lanza F."/>
            <person name="Haange S.B."/>
            <person name="Oberbach A."/>
            <person name="Till H."/>
            <person name="Bargiela R."/>
            <person name="Campoy C."/>
            <person name="Segura M.T."/>
            <person name="Richter M."/>
            <person name="von Bergen M."/>
            <person name="Seifert J."/>
            <person name="Suarez A."/>
        </authorList>
    </citation>
    <scope>NUCLEOTIDE SEQUENCE</scope>
</reference>
<dbReference type="SUPFAM" id="SSF74650">
    <property type="entry name" value="Galactose mutarotase-like"/>
    <property type="match status" value="1"/>
</dbReference>
<comment type="caution">
    <text evidence="1">The sequence shown here is derived from an EMBL/GenBank/DDBJ whole genome shotgun (WGS) entry which is preliminary data.</text>
</comment>
<dbReference type="PANTHER" id="PTHR10091:SF0">
    <property type="entry name" value="GALACTOSE MUTAROTASE"/>
    <property type="match status" value="1"/>
</dbReference>
<dbReference type="EC" id="5.1.3.3" evidence="1"/>
<accession>K1SYM1</accession>
<dbReference type="InterPro" id="IPR011013">
    <property type="entry name" value="Gal_mutarotase_sf_dom"/>
</dbReference>
<dbReference type="InterPro" id="IPR014718">
    <property type="entry name" value="GH-type_carb-bd"/>
</dbReference>
<name>K1SYM1_9ZZZZ</name>
<evidence type="ECO:0000313" key="1">
    <source>
        <dbReference type="EMBL" id="EKC62738.1"/>
    </source>
</evidence>